<keyword evidence="10" id="KW-1185">Reference proteome</keyword>
<comment type="subcellular location">
    <subcellularLocation>
        <location evidence="1">Membrane</location>
        <topology evidence="1">Multi-pass membrane protein</topology>
    </subcellularLocation>
</comment>
<keyword evidence="4 8" id="KW-1133">Transmembrane helix</keyword>
<evidence type="ECO:0000256" key="3">
    <source>
        <dbReference type="ARBA" id="ARBA00022692"/>
    </source>
</evidence>
<gene>
    <name evidence="9" type="ORF">V5799_013617</name>
</gene>
<dbReference type="AlphaFoldDB" id="A0AAQ4E5J5"/>
<name>A0AAQ4E5J5_AMBAM</name>
<evidence type="ECO:0000313" key="9">
    <source>
        <dbReference type="EMBL" id="KAK8769922.1"/>
    </source>
</evidence>
<dbReference type="GO" id="GO:0015031">
    <property type="term" value="P:protein transport"/>
    <property type="evidence" value="ECO:0007669"/>
    <property type="project" value="InterPro"/>
</dbReference>
<evidence type="ECO:0000256" key="4">
    <source>
        <dbReference type="ARBA" id="ARBA00022989"/>
    </source>
</evidence>
<reference evidence="9 10" key="1">
    <citation type="journal article" date="2023" name="Arcadia Sci">
        <title>De novo assembly of a long-read Amblyomma americanum tick genome.</title>
        <authorList>
            <person name="Chou S."/>
            <person name="Poskanzer K.E."/>
            <person name="Rollins M."/>
            <person name="Thuy-Boun P.S."/>
        </authorList>
    </citation>
    <scope>NUCLEOTIDE SEQUENCE [LARGE SCALE GENOMIC DNA]</scope>
    <source>
        <strain evidence="9">F_SG_1</strain>
        <tissue evidence="9">Salivary glands</tissue>
    </source>
</reference>
<evidence type="ECO:0000256" key="2">
    <source>
        <dbReference type="ARBA" id="ARBA00009816"/>
    </source>
</evidence>
<evidence type="ECO:0000256" key="5">
    <source>
        <dbReference type="ARBA" id="ARBA00023136"/>
    </source>
</evidence>
<dbReference type="InterPro" id="IPR018469">
    <property type="entry name" value="Dual_oxidase_maturation_fac"/>
</dbReference>
<feature type="compositionally biased region" description="Basic and acidic residues" evidence="7">
    <location>
        <begin position="437"/>
        <end position="456"/>
    </location>
</feature>
<feature type="transmembrane region" description="Helical" evidence="8">
    <location>
        <begin position="299"/>
        <end position="321"/>
    </location>
</feature>
<dbReference type="GO" id="GO:0005789">
    <property type="term" value="C:endoplasmic reticulum membrane"/>
    <property type="evidence" value="ECO:0007669"/>
    <property type="project" value="InterPro"/>
</dbReference>
<feature type="region of interest" description="Disordered" evidence="7">
    <location>
        <begin position="406"/>
        <end position="456"/>
    </location>
</feature>
<evidence type="ECO:0000313" key="10">
    <source>
        <dbReference type="Proteomes" id="UP001321473"/>
    </source>
</evidence>
<accession>A0AAQ4E5J5</accession>
<feature type="transmembrane region" description="Helical" evidence="8">
    <location>
        <begin position="57"/>
        <end position="77"/>
    </location>
</feature>
<evidence type="ECO:0000256" key="1">
    <source>
        <dbReference type="ARBA" id="ARBA00004141"/>
    </source>
</evidence>
<proteinExistence type="inferred from homology"/>
<feature type="transmembrane region" description="Helical" evidence="8">
    <location>
        <begin position="226"/>
        <end position="245"/>
    </location>
</feature>
<comment type="similarity">
    <text evidence="2">Belongs to the DUOXA family.</text>
</comment>
<keyword evidence="3 8" id="KW-0812">Transmembrane</keyword>
<sequence>MSTSEIPRRVHPQRGKTDIPHHHGGRRVRAKLLVLGASGQALPTLYGENKTPVTADVLEAGLILAFCILTFGFLLIIPGVRSGQKVNVLVRVLVSLFIGTFILLCNFGQEWEYSKIRATTPYKAFSHQEINAEIEVKIGLRSVNITLKNETIYTGTDGDQVNYNERFSWEWAQGRQGFGPQAGHYNQDFREAQVRGTPLPILWIAEYFTFDGEGIRFGRNYRIAGWYTHILIWTAFPLWVVSNLLFFSVLWYGACVLMLTGTCLITGTIVYASVRNFIPLEVPFYDHDHLVFIRMHYGWCFWMNLVNGLVCLIAGAVVLFMDLRFPDVIAAFFDIDILQDYEEIYDEPVDLTKVTTDEKKPAATGTALLSPSNSVPDYGTDSPDYEAPALRKRSAYNRYQVVSVRKPAPAPRRRPAVPDAVQEEEDEGPIYENTLKATDRYDGSSKEHILMDTLKR</sequence>
<evidence type="ECO:0000256" key="7">
    <source>
        <dbReference type="SAM" id="MobiDB-lite"/>
    </source>
</evidence>
<feature type="region of interest" description="Disordered" evidence="7">
    <location>
        <begin position="1"/>
        <end position="24"/>
    </location>
</feature>
<dbReference type="PANTHER" id="PTHR31158">
    <property type="entry name" value="DUAL OXIDASE 2"/>
    <property type="match status" value="1"/>
</dbReference>
<feature type="transmembrane region" description="Helical" evidence="8">
    <location>
        <begin position="251"/>
        <end position="278"/>
    </location>
</feature>
<comment type="caution">
    <text evidence="9">The sequence shown here is derived from an EMBL/GenBank/DDBJ whole genome shotgun (WGS) entry which is preliminary data.</text>
</comment>
<protein>
    <submittedName>
        <fullName evidence="9">Uncharacterized protein</fullName>
    </submittedName>
</protein>
<dbReference type="PANTHER" id="PTHR31158:SF1">
    <property type="entry name" value="DOXA1 FACTOR-RELATED"/>
    <property type="match status" value="1"/>
</dbReference>
<feature type="transmembrane region" description="Helical" evidence="8">
    <location>
        <begin position="89"/>
        <end position="107"/>
    </location>
</feature>
<dbReference type="Pfam" id="PF10204">
    <property type="entry name" value="DuoxA"/>
    <property type="match status" value="1"/>
</dbReference>
<keyword evidence="5 8" id="KW-0472">Membrane</keyword>
<dbReference type="EMBL" id="JARKHS020021883">
    <property type="protein sequence ID" value="KAK8769922.1"/>
    <property type="molecule type" value="Genomic_DNA"/>
</dbReference>
<evidence type="ECO:0000256" key="8">
    <source>
        <dbReference type="SAM" id="Phobius"/>
    </source>
</evidence>
<organism evidence="9 10">
    <name type="scientific">Amblyomma americanum</name>
    <name type="common">Lone star tick</name>
    <dbReference type="NCBI Taxonomy" id="6943"/>
    <lineage>
        <taxon>Eukaryota</taxon>
        <taxon>Metazoa</taxon>
        <taxon>Ecdysozoa</taxon>
        <taxon>Arthropoda</taxon>
        <taxon>Chelicerata</taxon>
        <taxon>Arachnida</taxon>
        <taxon>Acari</taxon>
        <taxon>Parasitiformes</taxon>
        <taxon>Ixodida</taxon>
        <taxon>Ixodoidea</taxon>
        <taxon>Ixodidae</taxon>
        <taxon>Amblyomminae</taxon>
        <taxon>Amblyomma</taxon>
    </lineage>
</organism>
<keyword evidence="6" id="KW-0325">Glycoprotein</keyword>
<evidence type="ECO:0000256" key="6">
    <source>
        <dbReference type="ARBA" id="ARBA00023180"/>
    </source>
</evidence>
<dbReference type="Proteomes" id="UP001321473">
    <property type="component" value="Unassembled WGS sequence"/>
</dbReference>